<sequence length="436" mass="46492">MSNTTTTTAVQVRQRKEVAHHGTERPLTLAQLQDAVRKHANSGAELRVVGSGRRHTPAGSFVTIDVSGLRGIALIDADSGTATFLAGTTVDEAAAELEAHGYSMVGAPADPHATLGGAVAVGARGYSPKDSNFSGSVAEIGLVTVDGDFMAISARKNAQYWPAVQMSLGALGIISHVTVRIREYQGLRTERMTRDLDSMVRELDEARSKVDFYRAEWKPTSGHAKVHVGWLEDASPASIPARAFSISGAPSSTSGNGIVAKIKRAFDRLLPKVTPIVDRVSGALDRTETTGLRDGRDVAGRADVDSCIEYQFPQARIVDVIADLGELARVSRNFGGSRVRLSMVGGDNAWCSAAYGSPVVTLALESSGARSEAAFREAEGLFIRHGGLPNWGTWNTFNGAEAADVMPRFSDFTHIVHDLDPHGKLHSDVASRLSLH</sequence>
<comment type="caution">
    <text evidence="5">The sequence shown here is derived from an EMBL/GenBank/DDBJ whole genome shotgun (WGS) entry which is preliminary data.</text>
</comment>
<dbReference type="InterPro" id="IPR006094">
    <property type="entry name" value="Oxid_FAD_bind_N"/>
</dbReference>
<dbReference type="PANTHER" id="PTHR43762">
    <property type="entry name" value="L-GULONOLACTONE OXIDASE"/>
    <property type="match status" value="1"/>
</dbReference>
<evidence type="ECO:0000313" key="5">
    <source>
        <dbReference type="EMBL" id="MFD2675357.1"/>
    </source>
</evidence>
<keyword evidence="1" id="KW-0560">Oxidoreductase</keyword>
<dbReference type="PROSITE" id="PS51387">
    <property type="entry name" value="FAD_PCMH"/>
    <property type="match status" value="1"/>
</dbReference>
<dbReference type="Gene3D" id="3.30.465.10">
    <property type="match status" value="1"/>
</dbReference>
<reference evidence="6" key="1">
    <citation type="journal article" date="2019" name="Int. J. Syst. Evol. Microbiol.">
        <title>The Global Catalogue of Microorganisms (GCM) 10K type strain sequencing project: providing services to taxonomists for standard genome sequencing and annotation.</title>
        <authorList>
            <consortium name="The Broad Institute Genomics Platform"/>
            <consortium name="The Broad Institute Genome Sequencing Center for Infectious Disease"/>
            <person name="Wu L."/>
            <person name="Ma J."/>
        </authorList>
    </citation>
    <scope>NUCLEOTIDE SEQUENCE [LARGE SCALE GENOMIC DNA]</scope>
    <source>
        <strain evidence="6">TISTR 1511</strain>
    </source>
</reference>
<gene>
    <name evidence="5" type="ORF">ACFSUQ_08645</name>
</gene>
<dbReference type="InterPro" id="IPR036318">
    <property type="entry name" value="FAD-bd_PCMH-like_sf"/>
</dbReference>
<evidence type="ECO:0000259" key="4">
    <source>
        <dbReference type="PROSITE" id="PS51387"/>
    </source>
</evidence>
<dbReference type="RefSeq" id="WP_066058573.1">
    <property type="nucleotide sequence ID" value="NZ_JBHUNF010000004.1"/>
</dbReference>
<dbReference type="InterPro" id="IPR016169">
    <property type="entry name" value="FAD-bd_PCMH_sub2"/>
</dbReference>
<organism evidence="5 6">
    <name type="scientific">Gulosibacter bifidus</name>
    <dbReference type="NCBI Taxonomy" id="272239"/>
    <lineage>
        <taxon>Bacteria</taxon>
        <taxon>Bacillati</taxon>
        <taxon>Actinomycetota</taxon>
        <taxon>Actinomycetes</taxon>
        <taxon>Micrococcales</taxon>
        <taxon>Microbacteriaceae</taxon>
        <taxon>Gulosibacter</taxon>
    </lineage>
</organism>
<evidence type="ECO:0000256" key="2">
    <source>
        <dbReference type="SAM" id="Coils"/>
    </source>
</evidence>
<dbReference type="Proteomes" id="UP001597453">
    <property type="component" value="Unassembled WGS sequence"/>
</dbReference>
<dbReference type="InterPro" id="IPR016166">
    <property type="entry name" value="FAD-bd_PCMH"/>
</dbReference>
<feature type="coiled-coil region" evidence="2">
    <location>
        <begin position="189"/>
        <end position="216"/>
    </location>
</feature>
<dbReference type="EMBL" id="JBHUNF010000004">
    <property type="protein sequence ID" value="MFD2675357.1"/>
    <property type="molecule type" value="Genomic_DNA"/>
</dbReference>
<keyword evidence="6" id="KW-1185">Reference proteome</keyword>
<keyword evidence="2" id="KW-0175">Coiled coil</keyword>
<dbReference type="InterPro" id="IPR010031">
    <property type="entry name" value="FAD_lactone_oxidase-like"/>
</dbReference>
<evidence type="ECO:0000256" key="1">
    <source>
        <dbReference type="ARBA" id="ARBA00023002"/>
    </source>
</evidence>
<dbReference type="PANTHER" id="PTHR43762:SF1">
    <property type="entry name" value="D-ARABINONO-1,4-LACTONE OXIDASE"/>
    <property type="match status" value="1"/>
</dbReference>
<proteinExistence type="predicted"/>
<dbReference type="Pfam" id="PF04030">
    <property type="entry name" value="ALO"/>
    <property type="match status" value="1"/>
</dbReference>
<evidence type="ECO:0000313" key="6">
    <source>
        <dbReference type="Proteomes" id="UP001597453"/>
    </source>
</evidence>
<dbReference type="SUPFAM" id="SSF56176">
    <property type="entry name" value="FAD-binding/transporter-associated domain-like"/>
    <property type="match status" value="1"/>
</dbReference>
<dbReference type="Gene3D" id="3.30.70.2520">
    <property type="match status" value="1"/>
</dbReference>
<feature type="region of interest" description="Disordered" evidence="3">
    <location>
        <begin position="1"/>
        <end position="22"/>
    </location>
</feature>
<accession>A0ABW5RMY5</accession>
<dbReference type="InterPro" id="IPR007173">
    <property type="entry name" value="ALO_C"/>
</dbReference>
<dbReference type="Pfam" id="PF01565">
    <property type="entry name" value="FAD_binding_4"/>
    <property type="match status" value="1"/>
</dbReference>
<name>A0ABW5RMY5_9MICO</name>
<evidence type="ECO:0000256" key="3">
    <source>
        <dbReference type="SAM" id="MobiDB-lite"/>
    </source>
</evidence>
<protein>
    <submittedName>
        <fullName evidence="5">FAD-binding protein</fullName>
    </submittedName>
</protein>
<feature type="domain" description="FAD-binding PCMH-type" evidence="4">
    <location>
        <begin position="11"/>
        <end position="184"/>
    </location>
</feature>